<accession>A0A1L9S772</accession>
<keyword evidence="4" id="KW-1185">Reference proteome</keyword>
<feature type="region of interest" description="Disordered" evidence="1">
    <location>
        <begin position="44"/>
        <end position="89"/>
    </location>
</feature>
<evidence type="ECO:0008006" key="5">
    <source>
        <dbReference type="Google" id="ProtNLM"/>
    </source>
</evidence>
<dbReference type="RefSeq" id="XP_022577509.1">
    <property type="nucleotide sequence ID" value="XM_022724156.1"/>
</dbReference>
<organism evidence="3 4">
    <name type="scientific">Penicilliopsis zonata CBS 506.65</name>
    <dbReference type="NCBI Taxonomy" id="1073090"/>
    <lineage>
        <taxon>Eukaryota</taxon>
        <taxon>Fungi</taxon>
        <taxon>Dikarya</taxon>
        <taxon>Ascomycota</taxon>
        <taxon>Pezizomycotina</taxon>
        <taxon>Eurotiomycetes</taxon>
        <taxon>Eurotiomycetidae</taxon>
        <taxon>Eurotiales</taxon>
        <taxon>Aspergillaceae</taxon>
        <taxon>Penicilliopsis</taxon>
    </lineage>
</organism>
<dbReference type="EMBL" id="KV878355">
    <property type="protein sequence ID" value="OJJ42999.1"/>
    <property type="molecule type" value="Genomic_DNA"/>
</dbReference>
<name>A0A1L9S772_9EURO</name>
<feature type="signal peptide" evidence="2">
    <location>
        <begin position="1"/>
        <end position="18"/>
    </location>
</feature>
<evidence type="ECO:0000256" key="2">
    <source>
        <dbReference type="SAM" id="SignalP"/>
    </source>
</evidence>
<feature type="compositionally biased region" description="Polar residues" evidence="1">
    <location>
        <begin position="72"/>
        <end position="82"/>
    </location>
</feature>
<evidence type="ECO:0000313" key="3">
    <source>
        <dbReference type="EMBL" id="OJJ42999.1"/>
    </source>
</evidence>
<gene>
    <name evidence="3" type="ORF">ASPZODRAFT_136878</name>
</gene>
<evidence type="ECO:0000313" key="4">
    <source>
        <dbReference type="Proteomes" id="UP000184188"/>
    </source>
</evidence>
<dbReference type="AlphaFoldDB" id="A0A1L9S772"/>
<feature type="chain" id="PRO_5012589451" description="Secreted protein" evidence="2">
    <location>
        <begin position="19"/>
        <end position="89"/>
    </location>
</feature>
<keyword evidence="2" id="KW-0732">Signal</keyword>
<evidence type="ECO:0000256" key="1">
    <source>
        <dbReference type="SAM" id="MobiDB-lite"/>
    </source>
</evidence>
<protein>
    <recommendedName>
        <fullName evidence="5">Secreted protein</fullName>
    </recommendedName>
</protein>
<sequence length="89" mass="9534">MRTVVLLQLALLDWVQDSCRINGMPGLLNLPSGGLDGASLGGFDSVRGHTGARSPPRPALSSYHHNSHHQETIWSHQGTNGVSRVLPLS</sequence>
<proteinExistence type="predicted"/>
<dbReference type="GeneID" id="34610621"/>
<dbReference type="VEuPathDB" id="FungiDB:ASPZODRAFT_136878"/>
<reference evidence="4" key="1">
    <citation type="journal article" date="2017" name="Genome Biol.">
        <title>Comparative genomics reveals high biological diversity and specific adaptations in the industrially and medically important fungal genus Aspergillus.</title>
        <authorList>
            <person name="de Vries R.P."/>
            <person name="Riley R."/>
            <person name="Wiebenga A."/>
            <person name="Aguilar-Osorio G."/>
            <person name="Amillis S."/>
            <person name="Uchima C.A."/>
            <person name="Anderluh G."/>
            <person name="Asadollahi M."/>
            <person name="Askin M."/>
            <person name="Barry K."/>
            <person name="Battaglia E."/>
            <person name="Bayram O."/>
            <person name="Benocci T."/>
            <person name="Braus-Stromeyer S.A."/>
            <person name="Caldana C."/>
            <person name="Canovas D."/>
            <person name="Cerqueira G.C."/>
            <person name="Chen F."/>
            <person name="Chen W."/>
            <person name="Choi C."/>
            <person name="Clum A."/>
            <person name="Dos Santos R.A."/>
            <person name="Damasio A.R."/>
            <person name="Diallinas G."/>
            <person name="Emri T."/>
            <person name="Fekete E."/>
            <person name="Flipphi M."/>
            <person name="Freyberg S."/>
            <person name="Gallo A."/>
            <person name="Gournas C."/>
            <person name="Habgood R."/>
            <person name="Hainaut M."/>
            <person name="Harispe M.L."/>
            <person name="Henrissat B."/>
            <person name="Hilden K.S."/>
            <person name="Hope R."/>
            <person name="Hossain A."/>
            <person name="Karabika E."/>
            <person name="Karaffa L."/>
            <person name="Karanyi Z."/>
            <person name="Krasevec N."/>
            <person name="Kuo A."/>
            <person name="Kusch H."/>
            <person name="LaButti K."/>
            <person name="Lagendijk E.L."/>
            <person name="Lapidus A."/>
            <person name="Levasseur A."/>
            <person name="Lindquist E."/>
            <person name="Lipzen A."/>
            <person name="Logrieco A.F."/>
            <person name="MacCabe A."/>
            <person name="Maekelae M.R."/>
            <person name="Malavazi I."/>
            <person name="Melin P."/>
            <person name="Meyer V."/>
            <person name="Mielnichuk N."/>
            <person name="Miskei M."/>
            <person name="Molnar A.P."/>
            <person name="Mule G."/>
            <person name="Ngan C.Y."/>
            <person name="Orejas M."/>
            <person name="Orosz E."/>
            <person name="Ouedraogo J.P."/>
            <person name="Overkamp K.M."/>
            <person name="Park H.-S."/>
            <person name="Perrone G."/>
            <person name="Piumi F."/>
            <person name="Punt P.J."/>
            <person name="Ram A.F."/>
            <person name="Ramon A."/>
            <person name="Rauscher S."/>
            <person name="Record E."/>
            <person name="Riano-Pachon D.M."/>
            <person name="Robert V."/>
            <person name="Roehrig J."/>
            <person name="Ruller R."/>
            <person name="Salamov A."/>
            <person name="Salih N.S."/>
            <person name="Samson R.A."/>
            <person name="Sandor E."/>
            <person name="Sanguinetti M."/>
            <person name="Schuetze T."/>
            <person name="Sepcic K."/>
            <person name="Shelest E."/>
            <person name="Sherlock G."/>
            <person name="Sophianopoulou V."/>
            <person name="Squina F.M."/>
            <person name="Sun H."/>
            <person name="Susca A."/>
            <person name="Todd R.B."/>
            <person name="Tsang A."/>
            <person name="Unkles S.E."/>
            <person name="van de Wiele N."/>
            <person name="van Rossen-Uffink D."/>
            <person name="Oliveira J.V."/>
            <person name="Vesth T.C."/>
            <person name="Visser J."/>
            <person name="Yu J.-H."/>
            <person name="Zhou M."/>
            <person name="Andersen M.R."/>
            <person name="Archer D.B."/>
            <person name="Baker S.E."/>
            <person name="Benoit I."/>
            <person name="Brakhage A.A."/>
            <person name="Braus G.H."/>
            <person name="Fischer R."/>
            <person name="Frisvad J.C."/>
            <person name="Goldman G.H."/>
            <person name="Houbraken J."/>
            <person name="Oakley B."/>
            <person name="Pocsi I."/>
            <person name="Scazzocchio C."/>
            <person name="Seiboth B."/>
            <person name="vanKuyk P.A."/>
            <person name="Wortman J."/>
            <person name="Dyer P.S."/>
            <person name="Grigoriev I.V."/>
        </authorList>
    </citation>
    <scope>NUCLEOTIDE SEQUENCE [LARGE SCALE GENOMIC DNA]</scope>
    <source>
        <strain evidence="4">CBS 506.65</strain>
    </source>
</reference>
<dbReference type="Proteomes" id="UP000184188">
    <property type="component" value="Unassembled WGS sequence"/>
</dbReference>